<evidence type="ECO:0000259" key="2">
    <source>
        <dbReference type="Pfam" id="PF25973"/>
    </source>
</evidence>
<reference evidence="3 4" key="1">
    <citation type="journal article" date="2012" name="Proc. Natl. Acad. Sci. U.S.A.">
        <title>Genome and physiology of a model Epsilonproteobacterium responsible for sulfide detoxification in marine oxygen depletion zones.</title>
        <authorList>
            <person name="Grote J."/>
            <person name="Schott T."/>
            <person name="Bruckner C.G."/>
            <person name="Glockner F.O."/>
            <person name="Jost G."/>
            <person name="Teeling H."/>
            <person name="Labrenz M."/>
            <person name="Jurgens K."/>
        </authorList>
    </citation>
    <scope>NUCLEOTIDE SEQUENCE [LARGE SCALE GENOMIC DNA]</scope>
    <source>
        <strain evidence="3 4">GD1</strain>
    </source>
</reference>
<dbReference type="GO" id="GO:0015679">
    <property type="term" value="P:plasma membrane copper ion transport"/>
    <property type="evidence" value="ECO:0007669"/>
    <property type="project" value="TreeGrafter"/>
</dbReference>
<dbReference type="Gene3D" id="1.10.287.470">
    <property type="entry name" value="Helix hairpin bin"/>
    <property type="match status" value="1"/>
</dbReference>
<dbReference type="PATRIC" id="fig|929558.5.peg.1762"/>
<dbReference type="Gene3D" id="2.40.30.170">
    <property type="match status" value="1"/>
</dbReference>
<proteinExistence type="predicted"/>
<dbReference type="GO" id="GO:0030313">
    <property type="term" value="C:cell envelope"/>
    <property type="evidence" value="ECO:0007669"/>
    <property type="project" value="TreeGrafter"/>
</dbReference>
<dbReference type="PANTHER" id="PTHR30097:SF4">
    <property type="entry name" value="SLR6042 PROTEIN"/>
    <property type="match status" value="1"/>
</dbReference>
<dbReference type="HOGENOM" id="CLU_018816_13_0_7"/>
<dbReference type="Proteomes" id="UP000006431">
    <property type="component" value="Unassembled WGS sequence"/>
</dbReference>
<dbReference type="eggNOG" id="COG0845">
    <property type="taxonomic scope" value="Bacteria"/>
</dbReference>
<dbReference type="InterPro" id="IPR058647">
    <property type="entry name" value="BSH_CzcB-like"/>
</dbReference>
<dbReference type="AlphaFoldDB" id="B6BID7"/>
<dbReference type="GO" id="GO:0060003">
    <property type="term" value="P:copper ion export"/>
    <property type="evidence" value="ECO:0007669"/>
    <property type="project" value="TreeGrafter"/>
</dbReference>
<dbReference type="Pfam" id="PF25973">
    <property type="entry name" value="BSH_CzcB"/>
    <property type="match status" value="1"/>
</dbReference>
<sequence>MKKLFTLLVVSLSLFGAQIIEISKKQQADLGVKTQEVTIVDSITVGPYNGIVALDKRDVISIGSTVEAVVTNIYVRKLDHVKKGEKLLTLKSNELLNLQEKYIKALIESKNIDKNYERNQKLQNEGIISHKKLLESFQEKQSIDLRVKLSANELLASGLSVEMLQRIQKNYQPIMQINILAPRDGIINKIDVNIGETVESNRSMMSIFADGKRFLELSVPVKSINNISIGDKCLFSSYSATITAIGNVVNSESQSVQVRAMIDSAKDIMINRIYSVEITKKISGAVKIKKSGLVFEENSSYVFKKVASGFEVVSVTIIKEGPSCYIVNSDLKAGDALAVSSTSALLGAMETPDE</sequence>
<keyword evidence="1" id="KW-0813">Transport</keyword>
<dbReference type="InterPro" id="IPR051909">
    <property type="entry name" value="MFP_Cation_Efflux"/>
</dbReference>
<dbReference type="OrthoDB" id="5327103at2"/>
<dbReference type="EMBL" id="AFRZ01000001">
    <property type="protein sequence ID" value="EHP30290.1"/>
    <property type="molecule type" value="Genomic_DNA"/>
</dbReference>
<feature type="domain" description="CzcB-like barrel-sandwich hybrid" evidence="2">
    <location>
        <begin position="61"/>
        <end position="207"/>
    </location>
</feature>
<gene>
    <name evidence="3" type="primary">hlyD</name>
    <name evidence="3" type="ORF">SMGD1_1767</name>
</gene>
<evidence type="ECO:0000313" key="4">
    <source>
        <dbReference type="Proteomes" id="UP000006431"/>
    </source>
</evidence>
<dbReference type="RefSeq" id="WP_008336169.1">
    <property type="nucleotide sequence ID" value="NZ_AFRZ01000001.1"/>
</dbReference>
<organism evidence="3 4">
    <name type="scientific">Sulfurimonas gotlandica (strain DSM 19862 / JCM 16533 / GD1)</name>
    <dbReference type="NCBI Taxonomy" id="929558"/>
    <lineage>
        <taxon>Bacteria</taxon>
        <taxon>Pseudomonadati</taxon>
        <taxon>Campylobacterota</taxon>
        <taxon>Epsilonproteobacteria</taxon>
        <taxon>Campylobacterales</taxon>
        <taxon>Sulfurimonadaceae</taxon>
        <taxon>Sulfurimonas</taxon>
    </lineage>
</organism>
<accession>H1FVH7</accession>
<evidence type="ECO:0000256" key="1">
    <source>
        <dbReference type="ARBA" id="ARBA00022448"/>
    </source>
</evidence>
<comment type="caution">
    <text evidence="3">The sequence shown here is derived from an EMBL/GenBank/DDBJ whole genome shotgun (WGS) entry which is preliminary data.</text>
</comment>
<dbReference type="PANTHER" id="PTHR30097">
    <property type="entry name" value="CATION EFFLUX SYSTEM PROTEIN CUSB"/>
    <property type="match status" value="1"/>
</dbReference>
<protein>
    <submittedName>
        <fullName evidence="3">Secretion protein HlyD</fullName>
    </submittedName>
</protein>
<dbReference type="Gene3D" id="2.40.50.100">
    <property type="match status" value="1"/>
</dbReference>
<evidence type="ECO:0000313" key="3">
    <source>
        <dbReference type="EMBL" id="EHP30290.1"/>
    </source>
</evidence>
<name>B6BID7_SULGG</name>
<keyword evidence="4" id="KW-1185">Reference proteome</keyword>
<accession>B6BID7</accession>
<dbReference type="STRING" id="929558.SMGD1_1767"/>
<dbReference type="SUPFAM" id="SSF111369">
    <property type="entry name" value="HlyD-like secretion proteins"/>
    <property type="match status" value="1"/>
</dbReference>